<dbReference type="AlphaFoldDB" id="A0A9J6ENX1"/>
<evidence type="ECO:0000313" key="2">
    <source>
        <dbReference type="EMBL" id="KAH8036171.1"/>
    </source>
</evidence>
<gene>
    <name evidence="2" type="ORF">HPB51_018585</name>
</gene>
<dbReference type="EMBL" id="JABSTU010000003">
    <property type="protein sequence ID" value="KAH8036171.1"/>
    <property type="molecule type" value="Genomic_DNA"/>
</dbReference>
<evidence type="ECO:0000259" key="1">
    <source>
        <dbReference type="Pfam" id="PF14838"/>
    </source>
</evidence>
<dbReference type="Proteomes" id="UP000821866">
    <property type="component" value="Chromosome 11"/>
</dbReference>
<dbReference type="Pfam" id="PF14838">
    <property type="entry name" value="INTS5_C"/>
    <property type="match status" value="1"/>
</dbReference>
<organism evidence="2 3">
    <name type="scientific">Rhipicephalus microplus</name>
    <name type="common">Cattle tick</name>
    <name type="synonym">Boophilus microplus</name>
    <dbReference type="NCBI Taxonomy" id="6941"/>
    <lineage>
        <taxon>Eukaryota</taxon>
        <taxon>Metazoa</taxon>
        <taxon>Ecdysozoa</taxon>
        <taxon>Arthropoda</taxon>
        <taxon>Chelicerata</taxon>
        <taxon>Arachnida</taxon>
        <taxon>Acari</taxon>
        <taxon>Parasitiformes</taxon>
        <taxon>Ixodida</taxon>
        <taxon>Ixodoidea</taxon>
        <taxon>Ixodidae</taxon>
        <taxon>Rhipicephalinae</taxon>
        <taxon>Rhipicephalus</taxon>
        <taxon>Boophilus</taxon>
    </lineage>
</organism>
<feature type="domain" description="Integrator complex subunit 5 C-terminal" evidence="1">
    <location>
        <begin position="31"/>
        <end position="197"/>
    </location>
</feature>
<protein>
    <recommendedName>
        <fullName evidence="1">Integrator complex subunit 5 C-terminal domain-containing protein</fullName>
    </recommendedName>
</protein>
<comment type="caution">
    <text evidence="2">The sequence shown here is derived from an EMBL/GenBank/DDBJ whole genome shotgun (WGS) entry which is preliminary data.</text>
</comment>
<evidence type="ECO:0000313" key="3">
    <source>
        <dbReference type="Proteomes" id="UP000821866"/>
    </source>
</evidence>
<reference evidence="2" key="2">
    <citation type="submission" date="2021-09" db="EMBL/GenBank/DDBJ databases">
        <authorList>
            <person name="Jia N."/>
            <person name="Wang J."/>
            <person name="Shi W."/>
            <person name="Du L."/>
            <person name="Sun Y."/>
            <person name="Zhan W."/>
            <person name="Jiang J."/>
            <person name="Wang Q."/>
            <person name="Zhang B."/>
            <person name="Ji P."/>
            <person name="Sakyi L.B."/>
            <person name="Cui X."/>
            <person name="Yuan T."/>
            <person name="Jiang B."/>
            <person name="Yang W."/>
            <person name="Lam T.T.-Y."/>
            <person name="Chang Q."/>
            <person name="Ding S."/>
            <person name="Wang X."/>
            <person name="Zhu J."/>
            <person name="Ruan X."/>
            <person name="Zhao L."/>
            <person name="Wei J."/>
            <person name="Que T."/>
            <person name="Du C."/>
            <person name="Cheng J."/>
            <person name="Dai P."/>
            <person name="Han X."/>
            <person name="Huang E."/>
            <person name="Gao Y."/>
            <person name="Liu J."/>
            <person name="Shao H."/>
            <person name="Ye R."/>
            <person name="Li L."/>
            <person name="Wei W."/>
            <person name="Wang X."/>
            <person name="Wang C."/>
            <person name="Huo Q."/>
            <person name="Li W."/>
            <person name="Guo W."/>
            <person name="Chen H."/>
            <person name="Chen S."/>
            <person name="Zhou L."/>
            <person name="Zhou L."/>
            <person name="Ni X."/>
            <person name="Tian J."/>
            <person name="Zhou Y."/>
            <person name="Sheng Y."/>
            <person name="Liu T."/>
            <person name="Pan Y."/>
            <person name="Xia L."/>
            <person name="Li J."/>
            <person name="Zhao F."/>
            <person name="Cao W."/>
        </authorList>
    </citation>
    <scope>NUCLEOTIDE SEQUENCE</scope>
    <source>
        <strain evidence="2">Rmic-2018</strain>
        <tissue evidence="2">Larvae</tissue>
    </source>
</reference>
<sequence length="229" mass="24757">MTVFRLGKRKTIDLATFVSGGSCAVPFLVSKFVTAKMAWLVSADTLNKLSTLMGKWESAKIPGTRDLLSLTVVLIVQSGSVDLRFLSQILDIASGASEFSAALLPAVPSAAGVVLDNVLLEMQQRVFAGAAEIPLLSALEARLGDLCSWLRHTRCGPRTMWLWNALSLICVHRKEKTALTVLSHLLGRIRGSTELLFFQAALLSGQDLLAQEAMVWCVRTATTTNGDPD</sequence>
<reference evidence="2" key="1">
    <citation type="journal article" date="2020" name="Cell">
        <title>Large-Scale Comparative Analyses of Tick Genomes Elucidate Their Genetic Diversity and Vector Capacities.</title>
        <authorList>
            <consortium name="Tick Genome and Microbiome Consortium (TIGMIC)"/>
            <person name="Jia N."/>
            <person name="Wang J."/>
            <person name="Shi W."/>
            <person name="Du L."/>
            <person name="Sun Y."/>
            <person name="Zhan W."/>
            <person name="Jiang J.F."/>
            <person name="Wang Q."/>
            <person name="Zhang B."/>
            <person name="Ji P."/>
            <person name="Bell-Sakyi L."/>
            <person name="Cui X.M."/>
            <person name="Yuan T.T."/>
            <person name="Jiang B.G."/>
            <person name="Yang W.F."/>
            <person name="Lam T.T."/>
            <person name="Chang Q.C."/>
            <person name="Ding S.J."/>
            <person name="Wang X.J."/>
            <person name="Zhu J.G."/>
            <person name="Ruan X.D."/>
            <person name="Zhao L."/>
            <person name="Wei J.T."/>
            <person name="Ye R.Z."/>
            <person name="Que T.C."/>
            <person name="Du C.H."/>
            <person name="Zhou Y.H."/>
            <person name="Cheng J.X."/>
            <person name="Dai P.F."/>
            <person name="Guo W.B."/>
            <person name="Han X.H."/>
            <person name="Huang E.J."/>
            <person name="Li L.F."/>
            <person name="Wei W."/>
            <person name="Gao Y.C."/>
            <person name="Liu J.Z."/>
            <person name="Shao H.Z."/>
            <person name="Wang X."/>
            <person name="Wang C.C."/>
            <person name="Yang T.C."/>
            <person name="Huo Q.B."/>
            <person name="Li W."/>
            <person name="Chen H.Y."/>
            <person name="Chen S.E."/>
            <person name="Zhou L.G."/>
            <person name="Ni X.B."/>
            <person name="Tian J.H."/>
            <person name="Sheng Y."/>
            <person name="Liu T."/>
            <person name="Pan Y.S."/>
            <person name="Xia L.Y."/>
            <person name="Li J."/>
            <person name="Zhao F."/>
            <person name="Cao W.C."/>
        </authorList>
    </citation>
    <scope>NUCLEOTIDE SEQUENCE</scope>
    <source>
        <strain evidence="2">Rmic-2018</strain>
    </source>
</reference>
<dbReference type="InterPro" id="IPR029444">
    <property type="entry name" value="INTS5_C"/>
</dbReference>
<proteinExistence type="predicted"/>
<keyword evidence="3" id="KW-1185">Reference proteome</keyword>
<name>A0A9J6ENX1_RHIMP</name>
<accession>A0A9J6ENX1</accession>
<dbReference type="VEuPathDB" id="VectorBase:LOC119180882"/>